<dbReference type="InterPro" id="IPR003787">
    <property type="entry name" value="Sulphur_relay_DsrE/F-like"/>
</dbReference>
<protein>
    <submittedName>
        <fullName evidence="1">DsrE/DsrF-like family protein</fullName>
    </submittedName>
</protein>
<dbReference type="Gene3D" id="3.40.1260.10">
    <property type="entry name" value="DsrEFH-like"/>
    <property type="match status" value="1"/>
</dbReference>
<dbReference type="EMBL" id="JAOJ01000002">
    <property type="protein sequence ID" value="EUA71176.1"/>
    <property type="molecule type" value="Genomic_DNA"/>
</dbReference>
<sequence length="128" mass="13853">MVSGVSYQEGYMKFLFVLHDPPYGTERTFNGIRWAREVAGTGDQHEVKVFLFGDSVGAAKAGQVTPNGYYNLASMVRGLLAKDIEVGCCGICLDARGLDEKDLVAGAARSSMSQLAEWTGWADQVINV</sequence>
<dbReference type="PATRIC" id="fig|1299321.3.peg.3254"/>
<dbReference type="PANTHER" id="PTHR34874:SF1">
    <property type="entry name" value="PROTEIN YCHN"/>
    <property type="match status" value="1"/>
</dbReference>
<dbReference type="Pfam" id="PF02635">
    <property type="entry name" value="DsrE"/>
    <property type="match status" value="1"/>
</dbReference>
<organism evidence="1 2">
    <name type="scientific">Mycobacteroides abscessus subsp. bolletii 1513</name>
    <dbReference type="NCBI Taxonomy" id="1299321"/>
    <lineage>
        <taxon>Bacteria</taxon>
        <taxon>Bacillati</taxon>
        <taxon>Actinomycetota</taxon>
        <taxon>Actinomycetes</taxon>
        <taxon>Mycobacteriales</taxon>
        <taxon>Mycobacteriaceae</taxon>
        <taxon>Mycobacteroides</taxon>
        <taxon>Mycobacteroides abscessus</taxon>
    </lineage>
</organism>
<dbReference type="AlphaFoldDB" id="X8DT21"/>
<dbReference type="GO" id="GO:0005829">
    <property type="term" value="C:cytosol"/>
    <property type="evidence" value="ECO:0007669"/>
    <property type="project" value="TreeGrafter"/>
</dbReference>
<proteinExistence type="predicted"/>
<dbReference type="PANTHER" id="PTHR34874">
    <property type="entry name" value="PROTEIN YCHN"/>
    <property type="match status" value="1"/>
</dbReference>
<dbReference type="Proteomes" id="UP000023351">
    <property type="component" value="Unassembled WGS sequence"/>
</dbReference>
<reference evidence="1 2" key="1">
    <citation type="submission" date="2013-12" db="EMBL/GenBank/DDBJ databases">
        <authorList>
            <person name="Zelazny A."/>
            <person name="Olivier K."/>
            <person name="Holland S."/>
            <person name="Lenaerts A."/>
            <person name="Ordway D."/>
            <person name="DeGroote M.A."/>
            <person name="Parker T."/>
            <person name="Sizemore C."/>
            <person name="Tallon L.J."/>
            <person name="Sadzewicz L.K."/>
            <person name="Sengamalay N."/>
            <person name="Fraser C.M."/>
            <person name="Hine E."/>
            <person name="Shefchek K.A."/>
            <person name="Das S.P."/>
            <person name="Tettelin H."/>
        </authorList>
    </citation>
    <scope>NUCLEOTIDE SEQUENCE [LARGE SCALE GENOMIC DNA]</scope>
    <source>
        <strain evidence="1 2">1513</strain>
    </source>
</reference>
<name>X8DT21_9MYCO</name>
<gene>
    <name evidence="1" type="ORF">I540_3392</name>
</gene>
<dbReference type="SUPFAM" id="SSF75169">
    <property type="entry name" value="DsrEFH-like"/>
    <property type="match status" value="1"/>
</dbReference>
<accession>X8DT21</accession>
<comment type="caution">
    <text evidence="1">The sequence shown here is derived from an EMBL/GenBank/DDBJ whole genome shotgun (WGS) entry which is preliminary data.</text>
</comment>
<evidence type="ECO:0000313" key="1">
    <source>
        <dbReference type="EMBL" id="EUA71176.1"/>
    </source>
</evidence>
<evidence type="ECO:0000313" key="2">
    <source>
        <dbReference type="Proteomes" id="UP000023351"/>
    </source>
</evidence>
<dbReference type="InterPro" id="IPR027396">
    <property type="entry name" value="DsrEFH-like"/>
</dbReference>